<organism evidence="2 3">
    <name type="scientific">Brotocaccenecus cirricatena</name>
    <dbReference type="NCBI Taxonomy" id="3064195"/>
    <lineage>
        <taxon>Bacteria</taxon>
        <taxon>Bacillati</taxon>
        <taxon>Bacillota</taxon>
        <taxon>Clostridia</taxon>
        <taxon>Eubacteriales</taxon>
        <taxon>Oscillospiraceae</taxon>
        <taxon>Brotocaccenecus</taxon>
    </lineage>
</organism>
<accession>A0AAE3AIY1</accession>
<gene>
    <name evidence="2" type="ORF">LKD37_15310</name>
</gene>
<comment type="caution">
    <text evidence="2">The sequence shown here is derived from an EMBL/GenBank/DDBJ whole genome shotgun (WGS) entry which is preliminary data.</text>
</comment>
<name>A0AAE3AIY1_9FIRM</name>
<dbReference type="InterPro" id="IPR028098">
    <property type="entry name" value="Glyco_trans_4-like_N"/>
</dbReference>
<dbReference type="RefSeq" id="WP_302929981.1">
    <property type="nucleotide sequence ID" value="NZ_JAJEPW010000076.1"/>
</dbReference>
<dbReference type="Pfam" id="PF13579">
    <property type="entry name" value="Glyco_trans_4_4"/>
    <property type="match status" value="1"/>
</dbReference>
<proteinExistence type="predicted"/>
<dbReference type="SUPFAM" id="SSF53756">
    <property type="entry name" value="UDP-Glycosyltransferase/glycogen phosphorylase"/>
    <property type="match status" value="1"/>
</dbReference>
<dbReference type="EMBL" id="JAJEPW010000076">
    <property type="protein sequence ID" value="MCC2130853.1"/>
    <property type="molecule type" value="Genomic_DNA"/>
</dbReference>
<keyword evidence="3" id="KW-1185">Reference proteome</keyword>
<reference evidence="2" key="1">
    <citation type="submission" date="2021-10" db="EMBL/GenBank/DDBJ databases">
        <title>Anaerobic single-cell dispensing facilitates the cultivation of human gut bacteria.</title>
        <authorList>
            <person name="Afrizal A."/>
        </authorList>
    </citation>
    <scope>NUCLEOTIDE SEQUENCE</scope>
    <source>
        <strain evidence="2">CLA-AA-H272</strain>
    </source>
</reference>
<dbReference type="AlphaFoldDB" id="A0AAE3AIY1"/>
<evidence type="ECO:0000313" key="3">
    <source>
        <dbReference type="Proteomes" id="UP001199319"/>
    </source>
</evidence>
<evidence type="ECO:0000313" key="2">
    <source>
        <dbReference type="EMBL" id="MCC2130853.1"/>
    </source>
</evidence>
<evidence type="ECO:0000259" key="1">
    <source>
        <dbReference type="Pfam" id="PF13579"/>
    </source>
</evidence>
<feature type="domain" description="Glycosyltransferase subfamily 4-like N-terminal" evidence="1">
    <location>
        <begin position="27"/>
        <end position="167"/>
    </location>
</feature>
<protein>
    <recommendedName>
        <fullName evidence="1">Glycosyltransferase subfamily 4-like N-terminal domain-containing protein</fullName>
    </recommendedName>
</protein>
<sequence length="374" mass="42581">MHTTKRAVLLSCSDHYNHRLYVIDGYLRSLGYETVYYTSDFDHTSKKVFRCTVPGCRQIHVRPYQKNLSLSRILSHRDFARLVFRELEQDPPDVVVAQLPPNYLAHYAARFKARHPETRLIFEIFDMWPETFPSGSMKRLLALPFSVWAGLRDKNLSAADRVIPECRLFCRKLGLPEENAIYLASRRDPNQTPEAHLRSDGLDLCYLGAINNVVNVDAIADLTAQLARLKPVTVHVIGDGEKCPQLLQALRDAGAEVDWLGVVFDESRKHEVMSRCHFGFNLMKPDVCVGLTMKSVDYFRHDLPILNNIPADTAELVDREQVGLNVGEDTAARVAAMTVEDCLRMRKNVRRVFDENFDLPVVQARYAALLQGIV</sequence>
<dbReference type="Proteomes" id="UP001199319">
    <property type="component" value="Unassembled WGS sequence"/>
</dbReference>
<dbReference type="Gene3D" id="3.40.50.2000">
    <property type="entry name" value="Glycogen Phosphorylase B"/>
    <property type="match status" value="2"/>
</dbReference>